<keyword evidence="2" id="KW-1185">Reference proteome</keyword>
<organism evidence="1 2">
    <name type="scientific">Schistosoma mattheei</name>
    <dbReference type="NCBI Taxonomy" id="31246"/>
    <lineage>
        <taxon>Eukaryota</taxon>
        <taxon>Metazoa</taxon>
        <taxon>Spiralia</taxon>
        <taxon>Lophotrochozoa</taxon>
        <taxon>Platyhelminthes</taxon>
        <taxon>Trematoda</taxon>
        <taxon>Digenea</taxon>
        <taxon>Strigeidida</taxon>
        <taxon>Schistosomatoidea</taxon>
        <taxon>Schistosomatidae</taxon>
        <taxon>Schistosoma</taxon>
    </lineage>
</organism>
<evidence type="ECO:0000313" key="1">
    <source>
        <dbReference type="EMBL" id="VDP79823.1"/>
    </source>
</evidence>
<name>A0A3P8KG63_9TREM</name>
<protein>
    <submittedName>
        <fullName evidence="1">Uncharacterized protein</fullName>
    </submittedName>
</protein>
<evidence type="ECO:0000313" key="2">
    <source>
        <dbReference type="Proteomes" id="UP000269396"/>
    </source>
</evidence>
<gene>
    <name evidence="1" type="ORF">SMTD_LOCUS19434</name>
</gene>
<accession>A0A3P8KG63</accession>
<dbReference type="EMBL" id="UZAL01042293">
    <property type="protein sequence ID" value="VDP79823.1"/>
    <property type="molecule type" value="Genomic_DNA"/>
</dbReference>
<proteinExistence type="predicted"/>
<reference evidence="1 2" key="1">
    <citation type="submission" date="2018-11" db="EMBL/GenBank/DDBJ databases">
        <authorList>
            <consortium name="Pathogen Informatics"/>
        </authorList>
    </citation>
    <scope>NUCLEOTIDE SEQUENCE [LARGE SCALE GENOMIC DNA]</scope>
    <source>
        <strain>Denwood</strain>
        <strain evidence="2">Zambia</strain>
    </source>
</reference>
<dbReference type="AlphaFoldDB" id="A0A3P8KG63"/>
<sequence>MKNSCHSNPDNKSFGVDDGTGFLSSNGQHFDNNCNTINSLIDLPFTMIGGEDGFGVFIHQVYSLVSNNNSEASCDEHTNEKYLTNPSSLSLSSPCDSSYPPSSTTCVLPNFSFVHNQILNGRSVEHLKPSDVIQLINSMINACCPVDIKTRSNTKLVSGTSGSLSPSTTHYSTGIDNDTMLDHSKSSTLSSVISVTFNLRLLVIFNPVRK</sequence>
<dbReference type="Proteomes" id="UP000269396">
    <property type="component" value="Unassembled WGS sequence"/>
</dbReference>